<dbReference type="RefSeq" id="WP_095642353.1">
    <property type="nucleotide sequence ID" value="NZ_LMVO01000034.1"/>
</dbReference>
<reference evidence="1 2" key="1">
    <citation type="journal article" date="2017" name="BMC Genomics">
        <title>Genomic analysis of methanogenic archaea reveals a shift towards energy conservation.</title>
        <authorList>
            <person name="Gilmore S.P."/>
            <person name="Henske J.K."/>
            <person name="Sexton J.A."/>
            <person name="Solomon K.V."/>
            <person name="Seppala S."/>
            <person name="Yoo J.I."/>
            <person name="Huyett L.M."/>
            <person name="Pressman A."/>
            <person name="Cogan J.Z."/>
            <person name="Kivenson V."/>
            <person name="Peng X."/>
            <person name="Tan Y."/>
            <person name="Valentine D.L."/>
            <person name="O'Malley M.A."/>
        </authorList>
    </citation>
    <scope>NUCLEOTIDE SEQUENCE [LARGE SCALE GENOMIC DNA]</scope>
    <source>
        <strain evidence="1 2">XII</strain>
    </source>
</reference>
<gene>
    <name evidence="1" type="ORF">ASJ83_00945</name>
</gene>
<dbReference type="SUPFAM" id="SSF52540">
    <property type="entry name" value="P-loop containing nucleoside triphosphate hydrolases"/>
    <property type="match status" value="1"/>
</dbReference>
<sequence length="345" mass="39260">MAENPKEVSDRPVIGLEKELQEINEAVERFGDGVPAHIAIVSEPLGGRTTIANEIRRLYGERVTYLPLKFVMSPSSLPDFSASPGDIILIDNCRLLATRRIGGFDVLDAFLLALISSKKLFITTWNMYSWQYLSAVMNIEAYFSTVIVLARMDTPDLKQVIMSRYKPGEIRFINDGVAERSMFFSLVHKQVRLPLKGAEVSIPWIKLNFTLMLRRLPRKKRIQISIEDLIFEKINRISRGNPGVAVHLWEASLEDNVISLNAITETVYSINLDTSESFILTIILSMKSLQEDDLIAIVGSEMDIRRVLYRLVCEGLVRNDDGYYSIPAFALEPVAEYLKKTRRLW</sequence>
<dbReference type="Proteomes" id="UP000243820">
    <property type="component" value="Unassembled WGS sequence"/>
</dbReference>
<dbReference type="AlphaFoldDB" id="A0AAX0Q6M4"/>
<organism evidence="1 2">
    <name type="scientific">Methanocorpusculum parvum</name>
    <dbReference type="NCBI Taxonomy" id="2193"/>
    <lineage>
        <taxon>Archaea</taxon>
        <taxon>Methanobacteriati</taxon>
        <taxon>Methanobacteriota</taxon>
        <taxon>Stenosarchaea group</taxon>
        <taxon>Methanomicrobia</taxon>
        <taxon>Methanomicrobiales</taxon>
        <taxon>Methanocorpusculaceae</taxon>
        <taxon>Methanocorpusculum</taxon>
    </lineage>
</organism>
<comment type="caution">
    <text evidence="1">The sequence shown here is derived from an EMBL/GenBank/DDBJ whole genome shotgun (WGS) entry which is preliminary data.</text>
</comment>
<dbReference type="InterPro" id="IPR027417">
    <property type="entry name" value="P-loop_NTPase"/>
</dbReference>
<accession>A0AAX0Q6M4</accession>
<evidence type="ECO:0000313" key="1">
    <source>
        <dbReference type="EMBL" id="PAV08903.1"/>
    </source>
</evidence>
<protein>
    <submittedName>
        <fullName evidence="1">Uncharacterized protein</fullName>
    </submittedName>
</protein>
<evidence type="ECO:0000313" key="2">
    <source>
        <dbReference type="Proteomes" id="UP000243820"/>
    </source>
</evidence>
<name>A0AAX0Q6M4_9EURY</name>
<keyword evidence="2" id="KW-1185">Reference proteome</keyword>
<dbReference type="EMBL" id="LMVO01000034">
    <property type="protein sequence ID" value="PAV08903.1"/>
    <property type="molecule type" value="Genomic_DNA"/>
</dbReference>
<proteinExistence type="predicted"/>